<dbReference type="Pfam" id="PF01569">
    <property type="entry name" value="PAP2"/>
    <property type="match status" value="1"/>
</dbReference>
<keyword evidence="1" id="KW-0812">Transmembrane</keyword>
<dbReference type="AlphaFoldDB" id="A0A8J4A2D1"/>
<sequence>MIRPVSALWFAAVGLTLVAVTTPVAATGRVGPAERWVFARVNGLPDRLERPMWTFQLAGLLLLPLAVAAVALLWRRWRLAVALVALVPLKLLAEKGVLKQIVDRQRPGRTEPDPILRDVPSAGTSFPSGHAVIAFGIAALLTPYLGRRGRVAVWTLAALNSVARVYLGAHNPLDVVCGAGVGLLLGGLLTWLVGRPVPSVEVRS</sequence>
<dbReference type="RefSeq" id="WP_203933358.1">
    <property type="nucleotide sequence ID" value="NZ_BOPH01000118.1"/>
</dbReference>
<keyword evidence="1" id="KW-1133">Transmembrane helix</keyword>
<feature type="transmembrane region" description="Helical" evidence="1">
    <location>
        <begin position="52"/>
        <end position="74"/>
    </location>
</feature>
<dbReference type="EMBL" id="BOPH01000118">
    <property type="protein sequence ID" value="GIJ73533.1"/>
    <property type="molecule type" value="Genomic_DNA"/>
</dbReference>
<accession>A0A8J4A2D1</accession>
<evidence type="ECO:0000259" key="2">
    <source>
        <dbReference type="SMART" id="SM00014"/>
    </source>
</evidence>
<feature type="transmembrane region" description="Helical" evidence="1">
    <location>
        <begin position="173"/>
        <end position="194"/>
    </location>
</feature>
<feature type="transmembrane region" description="Helical" evidence="1">
    <location>
        <begin position="122"/>
        <end position="144"/>
    </location>
</feature>
<evidence type="ECO:0000256" key="1">
    <source>
        <dbReference type="SAM" id="Phobius"/>
    </source>
</evidence>
<evidence type="ECO:0000313" key="3">
    <source>
        <dbReference type="EMBL" id="GIJ73533.1"/>
    </source>
</evidence>
<keyword evidence="1" id="KW-0472">Membrane</keyword>
<feature type="domain" description="Phosphatidic acid phosphatase type 2/haloperoxidase" evidence="2">
    <location>
        <begin position="79"/>
        <end position="190"/>
    </location>
</feature>
<proteinExistence type="predicted"/>
<evidence type="ECO:0000313" key="4">
    <source>
        <dbReference type="Proteomes" id="UP000635606"/>
    </source>
</evidence>
<dbReference type="InterPro" id="IPR036938">
    <property type="entry name" value="PAP2/HPO_sf"/>
</dbReference>
<dbReference type="SMART" id="SM00014">
    <property type="entry name" value="acidPPc"/>
    <property type="match status" value="1"/>
</dbReference>
<reference evidence="3" key="1">
    <citation type="submission" date="2021-01" db="EMBL/GenBank/DDBJ databases">
        <title>Whole genome shotgun sequence of Virgisporangium ochraceum NBRC 16418.</title>
        <authorList>
            <person name="Komaki H."/>
            <person name="Tamura T."/>
        </authorList>
    </citation>
    <scope>NUCLEOTIDE SEQUENCE</scope>
    <source>
        <strain evidence="3">NBRC 16418</strain>
    </source>
</reference>
<dbReference type="CDD" id="cd01610">
    <property type="entry name" value="PAP2_like"/>
    <property type="match status" value="1"/>
</dbReference>
<gene>
    <name evidence="3" type="ORF">Voc01_084500</name>
</gene>
<dbReference type="Proteomes" id="UP000635606">
    <property type="component" value="Unassembled WGS sequence"/>
</dbReference>
<feature type="transmembrane region" description="Helical" evidence="1">
    <location>
        <begin position="151"/>
        <end position="167"/>
    </location>
</feature>
<comment type="caution">
    <text evidence="3">The sequence shown here is derived from an EMBL/GenBank/DDBJ whole genome shotgun (WGS) entry which is preliminary data.</text>
</comment>
<keyword evidence="4" id="KW-1185">Reference proteome</keyword>
<dbReference type="Gene3D" id="1.20.144.10">
    <property type="entry name" value="Phosphatidic acid phosphatase type 2/haloperoxidase"/>
    <property type="match status" value="1"/>
</dbReference>
<organism evidence="3 4">
    <name type="scientific">Virgisporangium ochraceum</name>
    <dbReference type="NCBI Taxonomy" id="65505"/>
    <lineage>
        <taxon>Bacteria</taxon>
        <taxon>Bacillati</taxon>
        <taxon>Actinomycetota</taxon>
        <taxon>Actinomycetes</taxon>
        <taxon>Micromonosporales</taxon>
        <taxon>Micromonosporaceae</taxon>
        <taxon>Virgisporangium</taxon>
    </lineage>
</organism>
<dbReference type="PANTHER" id="PTHR14969">
    <property type="entry name" value="SPHINGOSINE-1-PHOSPHATE PHOSPHOHYDROLASE"/>
    <property type="match status" value="1"/>
</dbReference>
<dbReference type="InterPro" id="IPR000326">
    <property type="entry name" value="PAP2/HPO"/>
</dbReference>
<protein>
    <recommendedName>
        <fullName evidence="2">Phosphatidic acid phosphatase type 2/haloperoxidase domain-containing protein</fullName>
    </recommendedName>
</protein>
<dbReference type="PANTHER" id="PTHR14969:SF13">
    <property type="entry name" value="AT30094P"/>
    <property type="match status" value="1"/>
</dbReference>
<name>A0A8J4A2D1_9ACTN</name>
<dbReference type="SUPFAM" id="SSF48317">
    <property type="entry name" value="Acid phosphatase/Vanadium-dependent haloperoxidase"/>
    <property type="match status" value="1"/>
</dbReference>